<name>A0A410G5J0_9FLAO</name>
<dbReference type="EMBL" id="CP034951">
    <property type="protein sequence ID" value="QAA82529.1"/>
    <property type="molecule type" value="Genomic_DNA"/>
</dbReference>
<protein>
    <submittedName>
        <fullName evidence="1">Uncharacterized protein</fullName>
    </submittedName>
</protein>
<reference evidence="1 2" key="1">
    <citation type="submission" date="2019-01" db="EMBL/GenBank/DDBJ databases">
        <title>Complete genome sequencing of Aequorivita sp. H23M31.</title>
        <authorList>
            <person name="Bae J.-W."/>
        </authorList>
    </citation>
    <scope>NUCLEOTIDE SEQUENCE [LARGE SCALE GENOMIC DNA]</scope>
    <source>
        <strain evidence="1 2">H23M31</strain>
    </source>
</reference>
<accession>A0A410G5J0</accession>
<evidence type="ECO:0000313" key="1">
    <source>
        <dbReference type="EMBL" id="QAA82529.1"/>
    </source>
</evidence>
<dbReference type="PROSITE" id="PS51257">
    <property type="entry name" value="PROKAR_LIPOPROTEIN"/>
    <property type="match status" value="1"/>
</dbReference>
<dbReference type="AlphaFoldDB" id="A0A410G5J0"/>
<sequence>MAVNCKIGRGFIFTLFMVVSCNGQENVNLTVNNFSSHRIDSIVIPKNEEKALEKIVFSDGIGVDQKDVLKINIDKSHIWYQGSFWIIFYSQNKKWETSWGFHDMGYIINDTINVYDKGVSKGKRKLEKPKELLVYFYNRDKAKKIDSIISSSILREKISRTIVDGRESQNSENREIIFDFEKIKKNSEFDVWISGKKYKAIIEHDFDDWNNNQVFLYFKNGQIISTNQ</sequence>
<dbReference type="KEGG" id="aev:EI546_12725"/>
<keyword evidence="2" id="KW-1185">Reference proteome</keyword>
<dbReference type="RefSeq" id="WP_128250894.1">
    <property type="nucleotide sequence ID" value="NZ_CP034951.1"/>
</dbReference>
<proteinExistence type="predicted"/>
<gene>
    <name evidence="1" type="ORF">EI546_12725</name>
</gene>
<dbReference type="Proteomes" id="UP000285517">
    <property type="component" value="Chromosome"/>
</dbReference>
<organism evidence="1 2">
    <name type="scientific">Aequorivita ciconiae</name>
    <dbReference type="NCBI Taxonomy" id="2494375"/>
    <lineage>
        <taxon>Bacteria</taxon>
        <taxon>Pseudomonadati</taxon>
        <taxon>Bacteroidota</taxon>
        <taxon>Flavobacteriia</taxon>
        <taxon>Flavobacteriales</taxon>
        <taxon>Flavobacteriaceae</taxon>
        <taxon>Aequorivita</taxon>
    </lineage>
</organism>
<evidence type="ECO:0000313" key="2">
    <source>
        <dbReference type="Proteomes" id="UP000285517"/>
    </source>
</evidence>